<evidence type="ECO:0000256" key="4">
    <source>
        <dbReference type="ARBA" id="ARBA00022771"/>
    </source>
</evidence>
<dbReference type="SUPFAM" id="SSF57667">
    <property type="entry name" value="beta-beta-alpha zinc fingers"/>
    <property type="match status" value="2"/>
</dbReference>
<proteinExistence type="predicted"/>
<reference evidence="11" key="1">
    <citation type="submission" date="2025-08" db="UniProtKB">
        <authorList>
            <consortium name="RefSeq"/>
        </authorList>
    </citation>
    <scope>IDENTIFICATION</scope>
</reference>
<feature type="domain" description="C2H2-type" evidence="9">
    <location>
        <begin position="345"/>
        <end position="373"/>
    </location>
</feature>
<keyword evidence="5" id="KW-0862">Zinc</keyword>
<evidence type="ECO:0000256" key="3">
    <source>
        <dbReference type="ARBA" id="ARBA00022737"/>
    </source>
</evidence>
<dbReference type="PANTHER" id="PTHR16515">
    <property type="entry name" value="PR DOMAIN ZINC FINGER PROTEIN"/>
    <property type="match status" value="1"/>
</dbReference>
<organism evidence="10 11">
    <name type="scientific">Hydra vulgaris</name>
    <name type="common">Hydra</name>
    <name type="synonym">Hydra attenuata</name>
    <dbReference type="NCBI Taxonomy" id="6087"/>
    <lineage>
        <taxon>Eukaryota</taxon>
        <taxon>Metazoa</taxon>
        <taxon>Cnidaria</taxon>
        <taxon>Hydrozoa</taxon>
        <taxon>Hydroidolina</taxon>
        <taxon>Anthoathecata</taxon>
        <taxon>Aplanulata</taxon>
        <taxon>Hydridae</taxon>
        <taxon>Hydra</taxon>
    </lineage>
</organism>
<accession>A0ABM4CII4</accession>
<dbReference type="SMART" id="SM00355">
    <property type="entry name" value="ZnF_C2H2"/>
    <property type="match status" value="3"/>
</dbReference>
<dbReference type="RefSeq" id="XP_065661540.1">
    <property type="nucleotide sequence ID" value="XM_065805468.1"/>
</dbReference>
<dbReference type="GeneID" id="105843146"/>
<evidence type="ECO:0000256" key="5">
    <source>
        <dbReference type="ARBA" id="ARBA00022833"/>
    </source>
</evidence>
<keyword evidence="8" id="KW-0175">Coiled coil</keyword>
<dbReference type="InterPro" id="IPR036236">
    <property type="entry name" value="Znf_C2H2_sf"/>
</dbReference>
<evidence type="ECO:0000313" key="10">
    <source>
        <dbReference type="Proteomes" id="UP001652625"/>
    </source>
</evidence>
<evidence type="ECO:0000256" key="8">
    <source>
        <dbReference type="SAM" id="Coils"/>
    </source>
</evidence>
<dbReference type="PANTHER" id="PTHR16515:SF49">
    <property type="entry name" value="GASTRULA ZINC FINGER PROTEIN XLCGF49.1-LIKE-RELATED"/>
    <property type="match status" value="1"/>
</dbReference>
<keyword evidence="10" id="KW-1185">Reference proteome</keyword>
<feature type="coiled-coil region" evidence="8">
    <location>
        <begin position="29"/>
        <end position="95"/>
    </location>
</feature>
<dbReference type="PROSITE" id="PS50157">
    <property type="entry name" value="ZINC_FINGER_C2H2_2"/>
    <property type="match status" value="3"/>
</dbReference>
<keyword evidence="4 7" id="KW-0863">Zinc-finger</keyword>
<dbReference type="Pfam" id="PF13894">
    <property type="entry name" value="zf-C2H2_4"/>
    <property type="match status" value="1"/>
</dbReference>
<evidence type="ECO:0000259" key="9">
    <source>
        <dbReference type="PROSITE" id="PS50157"/>
    </source>
</evidence>
<evidence type="ECO:0000256" key="6">
    <source>
        <dbReference type="ARBA" id="ARBA00023242"/>
    </source>
</evidence>
<evidence type="ECO:0000256" key="1">
    <source>
        <dbReference type="ARBA" id="ARBA00004123"/>
    </source>
</evidence>
<evidence type="ECO:0000256" key="7">
    <source>
        <dbReference type="PROSITE-ProRule" id="PRU00042"/>
    </source>
</evidence>
<keyword evidence="3" id="KW-0677">Repeat</keyword>
<keyword evidence="6" id="KW-0539">Nucleus</keyword>
<gene>
    <name evidence="11" type="primary">LOC105843146</name>
</gene>
<feature type="domain" description="C2H2-type" evidence="9">
    <location>
        <begin position="317"/>
        <end position="344"/>
    </location>
</feature>
<comment type="subcellular location">
    <subcellularLocation>
        <location evidence="1">Nucleus</location>
    </subcellularLocation>
</comment>
<evidence type="ECO:0000313" key="11">
    <source>
        <dbReference type="RefSeq" id="XP_065661540.1"/>
    </source>
</evidence>
<dbReference type="InterPro" id="IPR013087">
    <property type="entry name" value="Znf_C2H2_type"/>
</dbReference>
<dbReference type="Proteomes" id="UP001652625">
    <property type="component" value="Chromosome 09"/>
</dbReference>
<name>A0ABM4CII4_HYDVU</name>
<dbReference type="PROSITE" id="PS00028">
    <property type="entry name" value="ZINC_FINGER_C2H2_1"/>
    <property type="match status" value="2"/>
</dbReference>
<dbReference type="InterPro" id="IPR050331">
    <property type="entry name" value="Zinc_finger"/>
</dbReference>
<keyword evidence="2" id="KW-0479">Metal-binding</keyword>
<dbReference type="Gene3D" id="3.30.160.60">
    <property type="entry name" value="Classic Zinc Finger"/>
    <property type="match status" value="2"/>
</dbReference>
<sequence>MADASNLNQGVQTYIEKTLYDADDFLANFSMLREENEHLKKSNETLQQQLEKLQQEVQQLHIDKQNLENQLLREREQHKEALWNTKSDIQRIQEERLEWKEKYLDVCMKGGSKQEPVLNEKQKTWKFKQSLLSTGTIPESIADEFYSNLSSTFGLNENEDQPVTVVVIKKSNKQQEQNYEVLKRSFDYSGGQKRTNAINSFENEDTSITTSEDTSNKFKQGEYSPQKKVYVKLKRQFSEEKQSYVTSSGSLITAKIEALSPESPNEDITEEVVLVDNISEIKTDSHTERKETFPENYTNKLEQFIERVNNIYGEIAYECSFCKKSFSSLSAIRRHIPIHLDDRPYVCNFCGQAFKVKIYLDSHIQGKHSTAKLSCNICGRPFKWRATLYTHMKNCTNKN</sequence>
<feature type="domain" description="C2H2-type" evidence="9">
    <location>
        <begin position="373"/>
        <end position="399"/>
    </location>
</feature>
<evidence type="ECO:0000256" key="2">
    <source>
        <dbReference type="ARBA" id="ARBA00022723"/>
    </source>
</evidence>
<protein>
    <submittedName>
        <fullName evidence="11">Gastrula zinc finger protein xFG20-1 isoform X7</fullName>
    </submittedName>
</protein>